<dbReference type="InterPro" id="IPR038213">
    <property type="entry name" value="IFI6/IFI27-like_sf"/>
</dbReference>
<evidence type="ECO:0000313" key="3">
    <source>
        <dbReference type="EMBL" id="KAH8105257.1"/>
    </source>
</evidence>
<dbReference type="OrthoDB" id="440424at2759"/>
<dbReference type="EMBL" id="JAEVFJ010000004">
    <property type="protein sequence ID" value="KAH8105257.1"/>
    <property type="molecule type" value="Genomic_DNA"/>
</dbReference>
<proteinExistence type="predicted"/>
<dbReference type="AlphaFoldDB" id="A0A8K0UW78"/>
<accession>A0A8K0UW78</accession>
<dbReference type="Gene3D" id="6.10.110.10">
    <property type="match status" value="1"/>
</dbReference>
<feature type="signal peptide" evidence="2">
    <location>
        <begin position="1"/>
        <end position="19"/>
    </location>
</feature>
<feature type="chain" id="PRO_5035460543" evidence="2">
    <location>
        <begin position="20"/>
        <end position="309"/>
    </location>
</feature>
<gene>
    <name evidence="3" type="ORF">BXZ70DRAFT_920079</name>
</gene>
<keyword evidence="1" id="KW-0472">Membrane</keyword>
<keyword evidence="1" id="KW-1133">Transmembrane helix</keyword>
<dbReference type="Proteomes" id="UP000813824">
    <property type="component" value="Unassembled WGS sequence"/>
</dbReference>
<reference evidence="3" key="1">
    <citation type="journal article" date="2021" name="New Phytol.">
        <title>Evolutionary innovations through gain and loss of genes in the ectomycorrhizal Boletales.</title>
        <authorList>
            <person name="Wu G."/>
            <person name="Miyauchi S."/>
            <person name="Morin E."/>
            <person name="Kuo A."/>
            <person name="Drula E."/>
            <person name="Varga T."/>
            <person name="Kohler A."/>
            <person name="Feng B."/>
            <person name="Cao Y."/>
            <person name="Lipzen A."/>
            <person name="Daum C."/>
            <person name="Hundley H."/>
            <person name="Pangilinan J."/>
            <person name="Johnson J."/>
            <person name="Barry K."/>
            <person name="LaButti K."/>
            <person name="Ng V."/>
            <person name="Ahrendt S."/>
            <person name="Min B."/>
            <person name="Choi I.G."/>
            <person name="Park H."/>
            <person name="Plett J.M."/>
            <person name="Magnuson J."/>
            <person name="Spatafora J.W."/>
            <person name="Nagy L.G."/>
            <person name="Henrissat B."/>
            <person name="Grigoriev I.V."/>
            <person name="Yang Z.L."/>
            <person name="Xu J."/>
            <person name="Martin F.M."/>
        </authorList>
    </citation>
    <scope>NUCLEOTIDE SEQUENCE</scope>
    <source>
        <strain evidence="3">KKN 215</strain>
    </source>
</reference>
<evidence type="ECO:0000256" key="2">
    <source>
        <dbReference type="SAM" id="SignalP"/>
    </source>
</evidence>
<evidence type="ECO:0000313" key="4">
    <source>
        <dbReference type="Proteomes" id="UP000813824"/>
    </source>
</evidence>
<sequence>MKGFTFLVAAAFAVHAVLAASLPRMVLTTPGDSIPKSDPCRAGGVVYEVQAWLDGLNGESVPPKFWEELTRHSDAARTYALRVHQLAVQKFADVKDSLHQFDTYIGATVDATAQFRKALEDGVGGVKRFEEDLPGLLQVVMDGLEMEFPPPENAPGHEERRNMVRIVLSRTGEAVISMGAAHGIDEKILRDHVGFVSTQVEFLAVVTGDLAEQHPELVDVLAFTVATLLIPESWFLRPFLSMMGFAPSGPVKGSSAAWMQRRFFGAAVSQGSWFAHLQRASMKQARGIFSGILGIILGVLESIRIMLGW</sequence>
<organism evidence="3 4">
    <name type="scientific">Cristinia sonorae</name>
    <dbReference type="NCBI Taxonomy" id="1940300"/>
    <lineage>
        <taxon>Eukaryota</taxon>
        <taxon>Fungi</taxon>
        <taxon>Dikarya</taxon>
        <taxon>Basidiomycota</taxon>
        <taxon>Agaricomycotina</taxon>
        <taxon>Agaricomycetes</taxon>
        <taxon>Agaricomycetidae</taxon>
        <taxon>Agaricales</taxon>
        <taxon>Pleurotineae</taxon>
        <taxon>Stephanosporaceae</taxon>
        <taxon>Cristinia</taxon>
    </lineage>
</organism>
<comment type="caution">
    <text evidence="3">The sequence shown here is derived from an EMBL/GenBank/DDBJ whole genome shotgun (WGS) entry which is preliminary data.</text>
</comment>
<keyword evidence="1" id="KW-0812">Transmembrane</keyword>
<feature type="transmembrane region" description="Helical" evidence="1">
    <location>
        <begin position="287"/>
        <end position="307"/>
    </location>
</feature>
<evidence type="ECO:0000256" key="1">
    <source>
        <dbReference type="SAM" id="Phobius"/>
    </source>
</evidence>
<keyword evidence="4" id="KW-1185">Reference proteome</keyword>
<keyword evidence="2" id="KW-0732">Signal</keyword>
<name>A0A8K0UW78_9AGAR</name>
<protein>
    <submittedName>
        <fullName evidence="3">Uncharacterized protein</fullName>
    </submittedName>
</protein>